<sequence>MNTDDAREMVAGSLGGASATVIEYPMDTIKVRLQDDGKRYGGVMQCIRTISKEEGIVNGFFRGLPAPVIGAAFENAILFASYRSAIEGFQKLTYGHCGPSNEEPYLAVSVAGAAGGIVVSQVLTPAELIKCKMQIQNTLPVQERIYKNSLECAAATYRRRGIRGLFRGHTAMMMREAVGCGFYFLAFQSVIRPFLSDGQMFHEAPAWVHFLGGGCAGVAFWTSTYPVDAVKTKQQTMKADYLKLNFRQACARLYRTEGMRGLFRGYSVTAVRAFPGNAVLIAVYEQVSAFWEYSATGAHNSLPL</sequence>
<reference evidence="12 13" key="1">
    <citation type="submission" date="2021-02" db="EMBL/GenBank/DDBJ databases">
        <title>Leishmania (Mundinia) orientalis Genome sequencing and assembly.</title>
        <authorList>
            <person name="Almutairi H."/>
            <person name="Gatherer D."/>
        </authorList>
    </citation>
    <scope>NUCLEOTIDE SEQUENCE [LARGE SCALE GENOMIC DNA]</scope>
    <source>
        <strain evidence="12">LSCM4</strain>
    </source>
</reference>
<dbReference type="InterPro" id="IPR023395">
    <property type="entry name" value="MCP_dom_sf"/>
</dbReference>
<dbReference type="InterPro" id="IPR018108">
    <property type="entry name" value="MCP_transmembrane"/>
</dbReference>
<keyword evidence="13" id="KW-1185">Reference proteome</keyword>
<evidence type="ECO:0000256" key="9">
    <source>
        <dbReference type="PROSITE-ProRule" id="PRU00282"/>
    </source>
</evidence>
<organism evidence="12 13">
    <name type="scientific">Leishmania orientalis</name>
    <dbReference type="NCBI Taxonomy" id="2249476"/>
    <lineage>
        <taxon>Eukaryota</taxon>
        <taxon>Discoba</taxon>
        <taxon>Euglenozoa</taxon>
        <taxon>Kinetoplastea</taxon>
        <taxon>Metakinetoplastina</taxon>
        <taxon>Trypanosomatida</taxon>
        <taxon>Trypanosomatidae</taxon>
        <taxon>Leishmaniinae</taxon>
        <taxon>Leishmania</taxon>
    </lineage>
</organism>
<dbReference type="GO" id="GO:0031966">
    <property type="term" value="C:mitochondrial membrane"/>
    <property type="evidence" value="ECO:0007669"/>
    <property type="project" value="UniProtKB-SubCell"/>
</dbReference>
<evidence type="ECO:0008006" key="14">
    <source>
        <dbReference type="Google" id="ProtNLM"/>
    </source>
</evidence>
<evidence type="ECO:0000256" key="6">
    <source>
        <dbReference type="ARBA" id="ARBA00022989"/>
    </source>
</evidence>
<evidence type="ECO:0000313" key="13">
    <source>
        <dbReference type="Proteomes" id="UP000674143"/>
    </source>
</evidence>
<evidence type="ECO:0000256" key="8">
    <source>
        <dbReference type="ARBA" id="ARBA00023136"/>
    </source>
</evidence>
<dbReference type="KEGG" id="loi:92360281"/>
<dbReference type="PROSITE" id="PS50920">
    <property type="entry name" value="SOLCAR"/>
    <property type="match status" value="3"/>
</dbReference>
<keyword evidence="4 9" id="KW-0812">Transmembrane</keyword>
<dbReference type="PANTHER" id="PTHR45624">
    <property type="entry name" value="MITOCHONDRIAL BASIC AMINO ACIDS TRANSPORTER-RELATED"/>
    <property type="match status" value="1"/>
</dbReference>
<comment type="similarity">
    <text evidence="2 10">Belongs to the mitochondrial carrier (TC 2.A.29) family.</text>
</comment>
<dbReference type="FunFam" id="1.50.40.10:FF:000175">
    <property type="entry name" value="Mitochondrial carrier protein, putative"/>
    <property type="match status" value="1"/>
</dbReference>
<feature type="repeat" description="Solcar" evidence="9">
    <location>
        <begin position="3"/>
        <end position="88"/>
    </location>
</feature>
<dbReference type="Pfam" id="PF00153">
    <property type="entry name" value="Mito_carr"/>
    <property type="match status" value="3"/>
</dbReference>
<dbReference type="SUPFAM" id="SSF103506">
    <property type="entry name" value="Mitochondrial carrier"/>
    <property type="match status" value="1"/>
</dbReference>
<gene>
    <name evidence="12" type="ORF">LSCM4_04362</name>
</gene>
<dbReference type="GO" id="GO:0022857">
    <property type="term" value="F:transmembrane transporter activity"/>
    <property type="evidence" value="ECO:0007669"/>
    <property type="project" value="TreeGrafter"/>
</dbReference>
<feature type="repeat" description="Solcar" evidence="9">
    <location>
        <begin position="103"/>
        <end position="193"/>
    </location>
</feature>
<evidence type="ECO:0000256" key="3">
    <source>
        <dbReference type="ARBA" id="ARBA00022448"/>
    </source>
</evidence>
<comment type="subcellular location">
    <subcellularLocation>
        <location evidence="1">Mitochondrion membrane</location>
        <topology evidence="1">Multi-pass membrane protein</topology>
    </subcellularLocation>
</comment>
<dbReference type="Gene3D" id="1.50.40.10">
    <property type="entry name" value="Mitochondrial carrier domain"/>
    <property type="match status" value="1"/>
</dbReference>
<evidence type="ECO:0000256" key="4">
    <source>
        <dbReference type="ARBA" id="ARBA00022692"/>
    </source>
</evidence>
<feature type="repeat" description="Solcar" evidence="9">
    <location>
        <begin position="204"/>
        <end position="290"/>
    </location>
</feature>
<comment type="caution">
    <text evidence="12">The sequence shown here is derived from an EMBL/GenBank/DDBJ whole genome shotgun (WGS) entry which is preliminary data.</text>
</comment>
<keyword evidence="8 9" id="KW-0472">Membrane</keyword>
<dbReference type="SMR" id="A0A836HHW2"/>
<evidence type="ECO:0000256" key="1">
    <source>
        <dbReference type="ARBA" id="ARBA00004225"/>
    </source>
</evidence>
<dbReference type="RefSeq" id="XP_067062556.1">
    <property type="nucleotide sequence ID" value="XM_067206347.1"/>
</dbReference>
<keyword evidence="6 11" id="KW-1133">Transmembrane helix</keyword>
<protein>
    <recommendedName>
        <fullName evidence="14">Mitochondrial carrier protein</fullName>
    </recommendedName>
</protein>
<evidence type="ECO:0000256" key="11">
    <source>
        <dbReference type="SAM" id="Phobius"/>
    </source>
</evidence>
<dbReference type="Proteomes" id="UP000674143">
    <property type="component" value="Chromosome 25"/>
</dbReference>
<evidence type="ECO:0000313" key="12">
    <source>
        <dbReference type="EMBL" id="KAG5477145.1"/>
    </source>
</evidence>
<evidence type="ECO:0000256" key="5">
    <source>
        <dbReference type="ARBA" id="ARBA00022737"/>
    </source>
</evidence>
<name>A0A836HHW2_9TRYP</name>
<keyword evidence="7" id="KW-0496">Mitochondrion</keyword>
<accession>A0A836HHW2</accession>
<keyword evidence="5" id="KW-0677">Repeat</keyword>
<evidence type="ECO:0000256" key="7">
    <source>
        <dbReference type="ARBA" id="ARBA00023128"/>
    </source>
</evidence>
<evidence type="ECO:0000256" key="10">
    <source>
        <dbReference type="RuleBase" id="RU000488"/>
    </source>
</evidence>
<feature type="transmembrane region" description="Helical" evidence="11">
    <location>
        <begin position="207"/>
        <end position="227"/>
    </location>
</feature>
<dbReference type="GeneID" id="92360281"/>
<evidence type="ECO:0000256" key="2">
    <source>
        <dbReference type="ARBA" id="ARBA00006375"/>
    </source>
</evidence>
<dbReference type="AlphaFoldDB" id="A0A836HHW2"/>
<dbReference type="PANTHER" id="PTHR45624:SF48">
    <property type="entry name" value="CARRIER PROTEIN, PUTATIVE-RELATED"/>
    <property type="match status" value="1"/>
</dbReference>
<keyword evidence="3 10" id="KW-0813">Transport</keyword>
<proteinExistence type="inferred from homology"/>
<dbReference type="InterPro" id="IPR050567">
    <property type="entry name" value="Mitochondrial_Carrier"/>
</dbReference>
<feature type="transmembrane region" description="Helical" evidence="11">
    <location>
        <begin position="177"/>
        <end position="195"/>
    </location>
</feature>
<dbReference type="EMBL" id="JAFHLR010000025">
    <property type="protein sequence ID" value="KAG5477145.1"/>
    <property type="molecule type" value="Genomic_DNA"/>
</dbReference>